<proteinExistence type="predicted"/>
<keyword evidence="3 6" id="KW-1133">Transmembrane helix</keyword>
<comment type="caution">
    <text evidence="7">The sequence shown here is derived from an EMBL/GenBank/DDBJ whole genome shotgun (WGS) entry which is preliminary data.</text>
</comment>
<accession>A0A0L0NZ95</accession>
<feature type="transmembrane region" description="Helical" evidence="6">
    <location>
        <begin position="521"/>
        <end position="543"/>
    </location>
</feature>
<evidence type="ECO:0000256" key="4">
    <source>
        <dbReference type="ARBA" id="ARBA00023136"/>
    </source>
</evidence>
<evidence type="ECO:0000256" key="2">
    <source>
        <dbReference type="ARBA" id="ARBA00022692"/>
    </source>
</evidence>
<sequence length="591" mass="64350">MPKARSADSNVTNCGDDAGSTDILQPFPRDAEHGRIASEVTPLISAGPVIAETEELNPALPGRSSPISKSKSVDVDVASISSSHSDKDWVSHVGQLPLWASPICRMCVLLALVGIGITVAQPLMEVIYYKLACQSLGQNCTPKLTQELVSKYVMWDSVIDLAVLLTVCTKVTSMSDIHGRKPFLTAFVVMVCVSFYIKYFLMLRLLGFPMWGLWASTAVGSCAGGVLAFLALFKAYVTDITVAHERVNAISYCVVSFTVGQVLGPLVLSFLLNLAKRAPQTDNQVPELELLPLRASLLVFTVASLFSFVLLLELRSHKSRMKSRSASVVLLQAPRPHLPTLWSKIGHYVSSFVEPLWLLTFPQELRTEENAFRFKAIKKCVILLSATELLLSTSILVTQIIEPQYTIYKFHWDSVAISNFSIARSMFVIFSLSVFLPLLYKHVFPRFKSLRPQANTLDAADAMVMATGLCVYACDHFAKAVAKNGSIFVALSMVGAFAGVVGPVAAAAPVKFFPSSKVGEFYGAMALAQGIVTLFSPMIFTRVYTFGVNHDFPGAPYIFTSTVFFILFACIIAARRAVRGVPAEAVGAGEV</sequence>
<evidence type="ECO:0000256" key="1">
    <source>
        <dbReference type="ARBA" id="ARBA00004141"/>
    </source>
</evidence>
<dbReference type="Pfam" id="PF07690">
    <property type="entry name" value="MFS_1"/>
    <property type="match status" value="1"/>
</dbReference>
<reference evidence="8" key="1">
    <citation type="journal article" date="2015" name="BMC Genomics">
        <title>Draft genome of a commonly misdiagnosed multidrug resistant pathogen Candida auris.</title>
        <authorList>
            <person name="Chatterjee S."/>
            <person name="Alampalli S.V."/>
            <person name="Nageshan R.K."/>
            <person name="Chettiar S.T."/>
            <person name="Joshi S."/>
            <person name="Tatu U.S."/>
        </authorList>
    </citation>
    <scope>NUCLEOTIDE SEQUENCE [LARGE SCALE GENOMIC DNA]</scope>
    <source>
        <strain evidence="8">6684</strain>
    </source>
</reference>
<name>A0A0L0NZ95_CANAR</name>
<organism evidence="7 8">
    <name type="scientific">Candidozyma auris</name>
    <name type="common">Yeast</name>
    <name type="synonym">Candida auris</name>
    <dbReference type="NCBI Taxonomy" id="498019"/>
    <lineage>
        <taxon>Eukaryota</taxon>
        <taxon>Fungi</taxon>
        <taxon>Dikarya</taxon>
        <taxon>Ascomycota</taxon>
        <taxon>Saccharomycotina</taxon>
        <taxon>Pichiomycetes</taxon>
        <taxon>Metschnikowiaceae</taxon>
        <taxon>Candidozyma</taxon>
    </lineage>
</organism>
<feature type="transmembrane region" description="Helical" evidence="6">
    <location>
        <begin position="555"/>
        <end position="574"/>
    </location>
</feature>
<dbReference type="GO" id="GO:0016020">
    <property type="term" value="C:membrane"/>
    <property type="evidence" value="ECO:0007669"/>
    <property type="project" value="UniProtKB-SubCell"/>
</dbReference>
<evidence type="ECO:0000256" key="3">
    <source>
        <dbReference type="ARBA" id="ARBA00022989"/>
    </source>
</evidence>
<dbReference type="PANTHER" id="PTHR23507">
    <property type="entry name" value="ZGC:174356"/>
    <property type="match status" value="1"/>
</dbReference>
<evidence type="ECO:0000313" key="7">
    <source>
        <dbReference type="EMBL" id="KND99477.1"/>
    </source>
</evidence>
<feature type="transmembrane region" description="Helical" evidence="6">
    <location>
        <begin position="487"/>
        <end position="509"/>
    </location>
</feature>
<feature type="transmembrane region" description="Helical" evidence="6">
    <location>
        <begin position="380"/>
        <end position="401"/>
    </location>
</feature>
<dbReference type="VEuPathDB" id="FungiDB:QG37_03615"/>
<feature type="transmembrane region" description="Helical" evidence="6">
    <location>
        <begin position="183"/>
        <end position="201"/>
    </location>
</feature>
<dbReference type="Gene3D" id="1.20.1250.20">
    <property type="entry name" value="MFS general substrate transporter like domains"/>
    <property type="match status" value="1"/>
</dbReference>
<protein>
    <recommendedName>
        <fullName evidence="9">Major facilitator superfamily (MFS) profile domain-containing protein</fullName>
    </recommendedName>
</protein>
<feature type="transmembrane region" description="Helical" evidence="6">
    <location>
        <begin position="295"/>
        <end position="314"/>
    </location>
</feature>
<dbReference type="EMBL" id="LGST01000023">
    <property type="protein sequence ID" value="KND99477.1"/>
    <property type="molecule type" value="Genomic_DNA"/>
</dbReference>
<feature type="transmembrane region" description="Helical" evidence="6">
    <location>
        <begin position="421"/>
        <end position="440"/>
    </location>
</feature>
<dbReference type="VEuPathDB" id="FungiDB:CJJ09_004034"/>
<feature type="transmembrane region" description="Helical" evidence="6">
    <location>
        <begin position="213"/>
        <end position="237"/>
    </location>
</feature>
<evidence type="ECO:0008006" key="9">
    <source>
        <dbReference type="Google" id="ProtNLM"/>
    </source>
</evidence>
<comment type="subcellular location">
    <subcellularLocation>
        <location evidence="1">Membrane</location>
        <topology evidence="1">Multi-pass membrane protein</topology>
    </subcellularLocation>
</comment>
<keyword evidence="4 6" id="KW-0472">Membrane</keyword>
<dbReference type="AlphaFoldDB" id="A0A0L0NZ95"/>
<keyword evidence="2 6" id="KW-0812">Transmembrane</keyword>
<dbReference type="VEuPathDB" id="FungiDB:CJI96_0004110"/>
<feature type="transmembrane region" description="Helical" evidence="6">
    <location>
        <begin position="107"/>
        <end position="129"/>
    </location>
</feature>
<feature type="region of interest" description="Disordered" evidence="5">
    <location>
        <begin position="1"/>
        <end position="28"/>
    </location>
</feature>
<dbReference type="VEuPathDB" id="FungiDB:CJJ07_004481"/>
<evidence type="ECO:0000313" key="8">
    <source>
        <dbReference type="Proteomes" id="UP000037122"/>
    </source>
</evidence>
<dbReference type="InterPro" id="IPR036259">
    <property type="entry name" value="MFS_trans_sf"/>
</dbReference>
<dbReference type="SUPFAM" id="SSF103473">
    <property type="entry name" value="MFS general substrate transporter"/>
    <property type="match status" value="1"/>
</dbReference>
<evidence type="ECO:0000256" key="5">
    <source>
        <dbReference type="SAM" id="MobiDB-lite"/>
    </source>
</evidence>
<dbReference type="InterPro" id="IPR011701">
    <property type="entry name" value="MFS"/>
</dbReference>
<evidence type="ECO:0000256" key="6">
    <source>
        <dbReference type="SAM" id="Phobius"/>
    </source>
</evidence>
<dbReference type="VEuPathDB" id="FungiDB:B9J08_005323"/>
<feature type="transmembrane region" description="Helical" evidence="6">
    <location>
        <begin position="249"/>
        <end position="275"/>
    </location>
</feature>
<gene>
    <name evidence="7" type="ORF">QG37_03615</name>
</gene>
<dbReference type="Proteomes" id="UP000037122">
    <property type="component" value="Unassembled WGS sequence"/>
</dbReference>
<dbReference type="VEuPathDB" id="FungiDB:CJI97_005406"/>
<dbReference type="PANTHER" id="PTHR23507:SF1">
    <property type="entry name" value="FI18259P1-RELATED"/>
    <property type="match status" value="1"/>
</dbReference>
<dbReference type="GO" id="GO:0022857">
    <property type="term" value="F:transmembrane transporter activity"/>
    <property type="evidence" value="ECO:0007669"/>
    <property type="project" value="InterPro"/>
</dbReference>